<evidence type="ECO:0000259" key="5">
    <source>
        <dbReference type="SMART" id="SM01006"/>
    </source>
</evidence>
<feature type="domain" description="Acyltransferase MbtK/IucB-like conserved" evidence="5">
    <location>
        <begin position="29"/>
        <end position="77"/>
    </location>
</feature>
<keyword evidence="6" id="KW-0808">Transferase</keyword>
<protein>
    <recommendedName>
        <fullName evidence="3">Lysine N-acyltransferase MbtK</fullName>
    </recommendedName>
    <alternativeName>
        <fullName evidence="4">Mycobactin synthase protein K</fullName>
    </alternativeName>
</protein>
<evidence type="ECO:0000256" key="1">
    <source>
        <dbReference type="ARBA" id="ARBA00003818"/>
    </source>
</evidence>
<dbReference type="Pfam" id="PF13523">
    <property type="entry name" value="Acetyltransf_8"/>
    <property type="match status" value="1"/>
</dbReference>
<organism evidence="6 7">
    <name type="scientific">Streptomyces ficellus</name>
    <dbReference type="NCBI Taxonomy" id="1977088"/>
    <lineage>
        <taxon>Bacteria</taxon>
        <taxon>Bacillati</taxon>
        <taxon>Actinomycetota</taxon>
        <taxon>Actinomycetes</taxon>
        <taxon>Kitasatosporales</taxon>
        <taxon>Streptomycetaceae</taxon>
        <taxon>Streptomyces</taxon>
    </lineage>
</organism>
<evidence type="ECO:0000256" key="3">
    <source>
        <dbReference type="ARBA" id="ARBA00020586"/>
    </source>
</evidence>
<dbReference type="InterPro" id="IPR019432">
    <property type="entry name" value="Acyltransferase_MbtK/IucB-like"/>
</dbReference>
<dbReference type="GO" id="GO:0016410">
    <property type="term" value="F:N-acyltransferase activity"/>
    <property type="evidence" value="ECO:0007669"/>
    <property type="project" value="TreeGrafter"/>
</dbReference>
<evidence type="ECO:0000256" key="2">
    <source>
        <dbReference type="ARBA" id="ARBA00005102"/>
    </source>
</evidence>
<evidence type="ECO:0000313" key="6">
    <source>
        <dbReference type="EMBL" id="QGV82302.1"/>
    </source>
</evidence>
<gene>
    <name evidence="6" type="ORF">EIZ62_31620</name>
</gene>
<dbReference type="SUPFAM" id="SSF55729">
    <property type="entry name" value="Acyl-CoA N-acyltransferases (Nat)"/>
    <property type="match status" value="1"/>
</dbReference>
<dbReference type="GO" id="GO:0019290">
    <property type="term" value="P:siderophore biosynthetic process"/>
    <property type="evidence" value="ECO:0007669"/>
    <property type="project" value="InterPro"/>
</dbReference>
<keyword evidence="7" id="KW-1185">Reference proteome</keyword>
<dbReference type="PANTHER" id="PTHR31438">
    <property type="entry name" value="LYSINE N-ACYLTRANSFERASE C17G9.06C-RELATED"/>
    <property type="match status" value="1"/>
</dbReference>
<dbReference type="SMART" id="SM01006">
    <property type="entry name" value="AlcB"/>
    <property type="match status" value="1"/>
</dbReference>
<dbReference type="Gene3D" id="3.40.630.30">
    <property type="match status" value="1"/>
</dbReference>
<dbReference type="RefSeq" id="WP_156696043.1">
    <property type="nucleotide sequence ID" value="NZ_CP034279.1"/>
</dbReference>
<proteinExistence type="predicted"/>
<accession>A0A6I6FPI3</accession>
<reference evidence="6 7" key="1">
    <citation type="submission" date="2018-12" db="EMBL/GenBank/DDBJ databases">
        <title>Complete genome sequence of Streptomyces ficellus NRRL8067, the producer of ficellomycin, feldamycin and nojirimycin.</title>
        <authorList>
            <person name="Zhang H."/>
            <person name="Yue R."/>
            <person name="Liu Y."/>
            <person name="Li M."/>
            <person name="Mu H."/>
            <person name="Zhang J."/>
        </authorList>
    </citation>
    <scope>NUCLEOTIDE SEQUENCE [LARGE SCALE GENOMIC DNA]</scope>
    <source>
        <strain evidence="6 7">NRRL 8067</strain>
    </source>
</reference>
<dbReference type="Proteomes" id="UP000422572">
    <property type="component" value="Chromosome"/>
</dbReference>
<evidence type="ECO:0000313" key="7">
    <source>
        <dbReference type="Proteomes" id="UP000422572"/>
    </source>
</evidence>
<name>A0A6I6FPI3_9ACTN</name>
<dbReference type="PANTHER" id="PTHR31438:SF1">
    <property type="entry name" value="LYSINE N-ACYLTRANSFERASE C17G9.06C-RELATED"/>
    <property type="match status" value="1"/>
</dbReference>
<dbReference type="EMBL" id="CP034279">
    <property type="protein sequence ID" value="QGV82302.1"/>
    <property type="molecule type" value="Genomic_DNA"/>
</dbReference>
<evidence type="ECO:0000256" key="4">
    <source>
        <dbReference type="ARBA" id="ARBA00031122"/>
    </source>
</evidence>
<dbReference type="InterPro" id="IPR016181">
    <property type="entry name" value="Acyl_CoA_acyltransferase"/>
</dbReference>
<dbReference type="OrthoDB" id="5177616at2"/>
<dbReference type="AlphaFoldDB" id="A0A6I6FPI3"/>
<dbReference type="KEGG" id="sfic:EIZ62_31620"/>
<comment type="function">
    <text evidence="1">Acyltransferase required for the direct transfer of medium- to long-chain fatty acyl moieties from a carrier protein (MbtL) on to the epsilon-amino group of lysine residue in the mycobactin core.</text>
</comment>
<dbReference type="UniPathway" id="UPA00011"/>
<comment type="pathway">
    <text evidence="2">Siderophore biosynthesis; mycobactin biosynthesis.</text>
</comment>
<sequence>MRPESTALVSARPDVYSETVEGLGTFRFTPVDPAADSAVLHTWVVEERAQFWGMNGASRELVQEIYEDVDRRDTHHAFLVRLDGEPVALFQTYQPAEDRVSLCYEVREGDIGVHLMLAPITGRPRPGFSRILAGALTRFAFRDPAVLRAVAEPDARNDKALALLSRLGFVRHAEITLPEIDLPEVYLPEKRAVLAFLDRPEVLPSVEDLALLARTAVSP</sequence>